<keyword evidence="7 8" id="KW-0472">Membrane</keyword>
<evidence type="ECO:0000256" key="2">
    <source>
        <dbReference type="ARBA" id="ARBA00007651"/>
    </source>
</evidence>
<dbReference type="Pfam" id="PF04535">
    <property type="entry name" value="CASP_dom"/>
    <property type="match status" value="1"/>
</dbReference>
<feature type="transmembrane region" description="Helical" evidence="8">
    <location>
        <begin position="48"/>
        <end position="71"/>
    </location>
</feature>
<evidence type="ECO:0000256" key="8">
    <source>
        <dbReference type="RuleBase" id="RU361233"/>
    </source>
</evidence>
<accession>A5BLZ6</accession>
<comment type="similarity">
    <text evidence="2 8">Belongs to the Casparian strip membrane proteins (CASP) family.</text>
</comment>
<dbReference type="PANTHER" id="PTHR33573">
    <property type="entry name" value="CASP-LIKE PROTEIN 4A4"/>
    <property type="match status" value="1"/>
</dbReference>
<keyword evidence="5 8" id="KW-0812">Transmembrane</keyword>
<comment type="subcellular location">
    <subcellularLocation>
        <location evidence="1 8">Cell membrane</location>
        <topology evidence="1 8">Multi-pass membrane protein</topology>
    </subcellularLocation>
</comment>
<evidence type="ECO:0000256" key="6">
    <source>
        <dbReference type="ARBA" id="ARBA00022989"/>
    </source>
</evidence>
<protein>
    <recommendedName>
        <fullName evidence="8">CASP-like protein</fullName>
    </recommendedName>
</protein>
<evidence type="ECO:0000256" key="5">
    <source>
        <dbReference type="ARBA" id="ARBA00022692"/>
    </source>
</evidence>
<dbReference type="PANTHER" id="PTHR33573:SF17">
    <property type="entry name" value="CASP-LIKE PROTEIN 4D1"/>
    <property type="match status" value="1"/>
</dbReference>
<evidence type="ECO:0000256" key="9">
    <source>
        <dbReference type="SAM" id="SignalP"/>
    </source>
</evidence>
<gene>
    <name evidence="11" type="ORF">VITISV_043771</name>
</gene>
<feature type="chain" id="PRO_5002679873" description="CASP-like protein" evidence="9">
    <location>
        <begin position="30"/>
        <end position="285"/>
    </location>
</feature>
<evidence type="ECO:0000256" key="1">
    <source>
        <dbReference type="ARBA" id="ARBA00004651"/>
    </source>
</evidence>
<evidence type="ECO:0000256" key="3">
    <source>
        <dbReference type="ARBA" id="ARBA00011489"/>
    </source>
</evidence>
<keyword evidence="4 8" id="KW-1003">Cell membrane</keyword>
<dbReference type="InterPro" id="IPR006702">
    <property type="entry name" value="CASP_dom"/>
</dbReference>
<dbReference type="EMBL" id="AM464139">
    <property type="protein sequence ID" value="CAN74752.1"/>
    <property type="molecule type" value="Genomic_DNA"/>
</dbReference>
<feature type="transmembrane region" description="Helical" evidence="8">
    <location>
        <begin position="92"/>
        <end position="109"/>
    </location>
</feature>
<comment type="caution">
    <text evidence="8">Lacks conserved residue(s) required for the propagation of feature annotation.</text>
</comment>
<keyword evidence="6 8" id="KW-1133">Transmembrane helix</keyword>
<name>A5BLZ6_VITVI</name>
<keyword evidence="9" id="KW-0732">Signal</keyword>
<evidence type="ECO:0000256" key="7">
    <source>
        <dbReference type="ARBA" id="ARBA00023136"/>
    </source>
</evidence>
<dbReference type="OrthoDB" id="913062at2759"/>
<organism evidence="11">
    <name type="scientific">Vitis vinifera</name>
    <name type="common">Grape</name>
    <dbReference type="NCBI Taxonomy" id="29760"/>
    <lineage>
        <taxon>Eukaryota</taxon>
        <taxon>Viridiplantae</taxon>
        <taxon>Streptophyta</taxon>
        <taxon>Embryophyta</taxon>
        <taxon>Tracheophyta</taxon>
        <taxon>Spermatophyta</taxon>
        <taxon>Magnoliopsida</taxon>
        <taxon>eudicotyledons</taxon>
        <taxon>Gunneridae</taxon>
        <taxon>Pentapetalae</taxon>
        <taxon>rosids</taxon>
        <taxon>Vitales</taxon>
        <taxon>Vitaceae</taxon>
        <taxon>Viteae</taxon>
        <taxon>Vitis</taxon>
    </lineage>
</organism>
<evidence type="ECO:0000259" key="10">
    <source>
        <dbReference type="Pfam" id="PF04535"/>
    </source>
</evidence>
<evidence type="ECO:0000256" key="4">
    <source>
        <dbReference type="ARBA" id="ARBA00022475"/>
    </source>
</evidence>
<dbReference type="AlphaFoldDB" id="A5BLZ6"/>
<reference evidence="11" key="1">
    <citation type="journal article" date="2007" name="PLoS ONE">
        <title>The first genome sequence of an elite grapevine cultivar (Pinot noir Vitis vinifera L.): coping with a highly heterozygous genome.</title>
        <authorList>
            <person name="Velasco R."/>
            <person name="Zharkikh A."/>
            <person name="Troggio M."/>
            <person name="Cartwright D.A."/>
            <person name="Cestaro A."/>
            <person name="Pruss D."/>
            <person name="Pindo M."/>
            <person name="FitzGerald L.M."/>
            <person name="Vezzulli S."/>
            <person name="Reid J."/>
            <person name="Malacarne G."/>
            <person name="Iliev D."/>
            <person name="Coppola G."/>
            <person name="Wardell B."/>
            <person name="Micheletti D."/>
            <person name="Macalma T."/>
            <person name="Facci M."/>
            <person name="Mitchell J.T."/>
            <person name="Perazzolli M."/>
            <person name="Eldredge G."/>
            <person name="Gatto P."/>
            <person name="Oyzerski R."/>
            <person name="Moretto M."/>
            <person name="Gutin N."/>
            <person name="Stefanini M."/>
            <person name="Chen Y."/>
            <person name="Segala C."/>
            <person name="Davenport C."/>
            <person name="Dematte L."/>
            <person name="Mraz A."/>
            <person name="Battilana J."/>
            <person name="Stormo K."/>
            <person name="Costa F."/>
            <person name="Tao Q."/>
            <person name="Si-Ammour A."/>
            <person name="Harkins T."/>
            <person name="Lackey A."/>
            <person name="Perbost C."/>
            <person name="Taillon B."/>
            <person name="Stella A."/>
            <person name="Solovyev V."/>
            <person name="Fawcett J.A."/>
            <person name="Sterck L."/>
            <person name="Vandepoele K."/>
            <person name="Grando S.M."/>
            <person name="Toppo S."/>
            <person name="Moser C."/>
            <person name="Lanchbury J."/>
            <person name="Bogden R."/>
            <person name="Skolnick M."/>
            <person name="Sgaramella V."/>
            <person name="Bhatnagar S.K."/>
            <person name="Fontana P."/>
            <person name="Gutin A."/>
            <person name="Van de Peer Y."/>
            <person name="Salamini F."/>
            <person name="Viola R."/>
        </authorList>
    </citation>
    <scope>NUCLEOTIDE SEQUENCE</scope>
</reference>
<feature type="domain" description="Casparian strip membrane protein" evidence="10">
    <location>
        <begin position="9"/>
        <end position="109"/>
    </location>
</feature>
<feature type="signal peptide" evidence="9">
    <location>
        <begin position="1"/>
        <end position="29"/>
    </location>
</feature>
<sequence length="285" mass="31582">MASKAVVNSALVLRILTLLLLAASVVVMATNNFKFSDGTKTSFTDVIAYRYVAATGAVGFLYTVAQIPFAVYHACTEKRLLRPEFDFYGDKVISLLLGTGVGAGFAVTFEFKRNLNDFVQGVEDLSGQDLSEFKSKTEKFLDRAIIATVTKGMLSKIVGLTIASWRFGTLSREPILQHFTLFVLELRTEIQSIKKDGLIPDEYVVKVKNVVDKLGSIGKPVLDKDQLIYLFQGLGAEYNPFVTSFNDISNQPTIEERQNVVEQLNVNMAQAKLAVFANKKPFKIN</sequence>
<dbReference type="GO" id="GO:0005886">
    <property type="term" value="C:plasma membrane"/>
    <property type="evidence" value="ECO:0007669"/>
    <property type="project" value="UniProtKB-SubCell"/>
</dbReference>
<evidence type="ECO:0000313" key="11">
    <source>
        <dbReference type="EMBL" id="CAN74752.1"/>
    </source>
</evidence>
<comment type="subunit">
    <text evidence="3 8">Homodimer and heterodimers.</text>
</comment>
<proteinExistence type="inferred from homology"/>